<dbReference type="AlphaFoldDB" id="A0A0A9EP63"/>
<proteinExistence type="predicted"/>
<organism evidence="1">
    <name type="scientific">Arundo donax</name>
    <name type="common">Giant reed</name>
    <name type="synonym">Donax arundinaceus</name>
    <dbReference type="NCBI Taxonomy" id="35708"/>
    <lineage>
        <taxon>Eukaryota</taxon>
        <taxon>Viridiplantae</taxon>
        <taxon>Streptophyta</taxon>
        <taxon>Embryophyta</taxon>
        <taxon>Tracheophyta</taxon>
        <taxon>Spermatophyta</taxon>
        <taxon>Magnoliopsida</taxon>
        <taxon>Liliopsida</taxon>
        <taxon>Poales</taxon>
        <taxon>Poaceae</taxon>
        <taxon>PACMAD clade</taxon>
        <taxon>Arundinoideae</taxon>
        <taxon>Arundineae</taxon>
        <taxon>Arundo</taxon>
    </lineage>
</organism>
<dbReference type="EMBL" id="GBRH01198280">
    <property type="protein sequence ID" value="JAD99615.1"/>
    <property type="molecule type" value="Transcribed_RNA"/>
</dbReference>
<reference evidence="1" key="1">
    <citation type="submission" date="2014-09" db="EMBL/GenBank/DDBJ databases">
        <authorList>
            <person name="Magalhaes I.L.F."/>
            <person name="Oliveira U."/>
            <person name="Santos F.R."/>
            <person name="Vidigal T.H.D.A."/>
            <person name="Brescovit A.D."/>
            <person name="Santos A.J."/>
        </authorList>
    </citation>
    <scope>NUCLEOTIDE SEQUENCE</scope>
    <source>
        <tissue evidence="1">Shoot tissue taken approximately 20 cm above the soil surface</tissue>
    </source>
</reference>
<protein>
    <submittedName>
        <fullName evidence="1">Uncharacterized protein</fullName>
    </submittedName>
</protein>
<accession>A0A0A9EP63</accession>
<sequence length="17" mass="2054">MVRYVPRTTSIFSNQRV</sequence>
<name>A0A0A9EP63_ARUDO</name>
<evidence type="ECO:0000313" key="1">
    <source>
        <dbReference type="EMBL" id="JAD99615.1"/>
    </source>
</evidence>
<reference evidence="1" key="2">
    <citation type="journal article" date="2015" name="Data Brief">
        <title>Shoot transcriptome of the giant reed, Arundo donax.</title>
        <authorList>
            <person name="Barrero R.A."/>
            <person name="Guerrero F.D."/>
            <person name="Moolhuijzen P."/>
            <person name="Goolsby J.A."/>
            <person name="Tidwell J."/>
            <person name="Bellgard S.E."/>
            <person name="Bellgard M.I."/>
        </authorList>
    </citation>
    <scope>NUCLEOTIDE SEQUENCE</scope>
    <source>
        <tissue evidence="1">Shoot tissue taken approximately 20 cm above the soil surface</tissue>
    </source>
</reference>